<dbReference type="PATRIC" id="fig|1230460.4.peg.3289"/>
<dbReference type="PANTHER" id="PTHR40124">
    <property type="match status" value="1"/>
</dbReference>
<dbReference type="InterPro" id="IPR048958">
    <property type="entry name" value="Polysacc_lyase_14"/>
</dbReference>
<dbReference type="eggNOG" id="arCOG10745">
    <property type="taxonomic scope" value="Archaea"/>
</dbReference>
<gene>
    <name evidence="3" type="ORF">C495_16148</name>
</gene>
<evidence type="ECO:0000256" key="1">
    <source>
        <dbReference type="SAM" id="MobiDB-lite"/>
    </source>
</evidence>
<evidence type="ECO:0000313" key="4">
    <source>
        <dbReference type="Proteomes" id="UP000011661"/>
    </source>
</evidence>
<evidence type="ECO:0000313" key="3">
    <source>
        <dbReference type="EMBL" id="ELY42096.1"/>
    </source>
</evidence>
<dbReference type="STRING" id="1230460.C495_16148"/>
<dbReference type="Proteomes" id="UP000011661">
    <property type="component" value="Unassembled WGS sequence"/>
</dbReference>
<sequence>MNHTRRELLIFSGLAAGGVSGLTGSPALSPGTNPDSSEGSAQPNTTADDRTADGSTVTEEQTVTELSIDFHDWSWIDEFTESDITDHLELVSDEAYDDRSLRVDIPEGESDGASLHYWFDEESSEPEELWASYYLYFPESFEVTDQVGKLPGPAGTYGAGGWGGRRSNGRNGWSARMGFRDTESDEIGLQYYIYHAGMDDEYGEFFIWDRSLWKGQWYRIDQYILLNDPERADGVLMGWVDGEPAYDHRSIRFRTTPELRIEDYWFNVYWGGMYDSPRDNWILFDDLVVRINGDEG</sequence>
<proteinExistence type="predicted"/>
<dbReference type="Pfam" id="PF21294">
    <property type="entry name" value="Polysacc_lyase_14"/>
    <property type="match status" value="1"/>
</dbReference>
<reference evidence="3 4" key="1">
    <citation type="journal article" date="2014" name="PLoS Genet.">
        <title>Phylogenetically driven sequencing of extremely halophilic archaea reveals strategies for static and dynamic osmo-response.</title>
        <authorList>
            <person name="Becker E.A."/>
            <person name="Seitzer P.M."/>
            <person name="Tritt A."/>
            <person name="Larsen D."/>
            <person name="Krusor M."/>
            <person name="Yao A.I."/>
            <person name="Wu D."/>
            <person name="Madern D."/>
            <person name="Eisen J.A."/>
            <person name="Darling A.E."/>
            <person name="Facciotti M.T."/>
        </authorList>
    </citation>
    <scope>NUCLEOTIDE SEQUENCE [LARGE SCALE GENOMIC DNA]</scope>
    <source>
        <strain evidence="3 4">JCM 14089</strain>
    </source>
</reference>
<feature type="compositionally biased region" description="Polar residues" evidence="1">
    <location>
        <begin position="30"/>
        <end position="46"/>
    </location>
</feature>
<dbReference type="Gene3D" id="2.60.120.200">
    <property type="match status" value="1"/>
</dbReference>
<organism evidence="3 4">
    <name type="scientific">Natronorubrum sulfidifaciens JCM 14089</name>
    <dbReference type="NCBI Taxonomy" id="1230460"/>
    <lineage>
        <taxon>Archaea</taxon>
        <taxon>Methanobacteriati</taxon>
        <taxon>Methanobacteriota</taxon>
        <taxon>Stenosarchaea group</taxon>
        <taxon>Halobacteria</taxon>
        <taxon>Halobacteriales</taxon>
        <taxon>Natrialbaceae</taxon>
        <taxon>Natronorubrum</taxon>
    </lineage>
</organism>
<dbReference type="AlphaFoldDB" id="L9VYM6"/>
<evidence type="ECO:0000259" key="2">
    <source>
        <dbReference type="Pfam" id="PF21294"/>
    </source>
</evidence>
<dbReference type="EMBL" id="AOHX01000047">
    <property type="protein sequence ID" value="ELY42096.1"/>
    <property type="molecule type" value="Genomic_DNA"/>
</dbReference>
<protein>
    <recommendedName>
        <fullName evidence="2">Polysaccharide lyase 14 domain-containing protein</fullName>
    </recommendedName>
</protein>
<feature type="region of interest" description="Disordered" evidence="1">
    <location>
        <begin position="22"/>
        <end position="59"/>
    </location>
</feature>
<feature type="domain" description="Polysaccharide lyase 14" evidence="2">
    <location>
        <begin position="111"/>
        <end position="286"/>
    </location>
</feature>
<keyword evidence="4" id="KW-1185">Reference proteome</keyword>
<dbReference type="PANTHER" id="PTHR40124:SF1">
    <property type="entry name" value="DISAGGREGATASE RELATED REPEAT PROTEIN"/>
    <property type="match status" value="1"/>
</dbReference>
<accession>L9VYM6</accession>
<dbReference type="OrthoDB" id="271868at2157"/>
<comment type="caution">
    <text evidence="3">The sequence shown here is derived from an EMBL/GenBank/DDBJ whole genome shotgun (WGS) entry which is preliminary data.</text>
</comment>
<name>L9VYM6_9EURY</name>
<dbReference type="RefSeq" id="WP_008164737.1">
    <property type="nucleotide sequence ID" value="NZ_AOHX01000047.1"/>
</dbReference>